<reference evidence="2" key="2">
    <citation type="submission" date="2023-01" db="EMBL/GenBank/DDBJ databases">
        <authorList>
            <person name="Petersen C."/>
        </authorList>
    </citation>
    <scope>NUCLEOTIDE SEQUENCE</scope>
    <source>
        <strain evidence="2">IBT 12815</strain>
    </source>
</reference>
<dbReference type="InterPro" id="IPR056002">
    <property type="entry name" value="DUF7580"/>
</dbReference>
<sequence>MLLTGSLGWIGIQAVKSRLIGRLARFTRNTQPDSRPQKLQNDAAFFEADLRYILTATPVGADFSEHDYADMDQMAQDLLASLNDMVNGDLIGPLGATWIGPHDISLLRVKYPRLTSLIAFLDMSMDEFNLTTGSGSVLFILPQGQAGSLAMERITNLKAFLQRFAANTQKSQGLQIISPPQTELSEKVYTQGQPGVHVKRASIVVNAIFKEFRQLSCGEAHEIKLRVSDEWQTGPFDTILDIFVSCCPDGSIWQQAKCGFILTD</sequence>
<dbReference type="Proteomes" id="UP001213799">
    <property type="component" value="Unassembled WGS sequence"/>
</dbReference>
<evidence type="ECO:0000313" key="3">
    <source>
        <dbReference type="Proteomes" id="UP001213799"/>
    </source>
</evidence>
<reference evidence="2" key="1">
    <citation type="journal article" date="2023" name="IMA Fungus">
        <title>Comparative genomic study of the Penicillium genus elucidates a diverse pangenome and 15 lateral gene transfer events.</title>
        <authorList>
            <person name="Petersen C."/>
            <person name="Sorensen T."/>
            <person name="Nielsen M.R."/>
            <person name="Sondergaard T.E."/>
            <person name="Sorensen J.L."/>
            <person name="Fitzpatrick D.A."/>
            <person name="Frisvad J.C."/>
            <person name="Nielsen K.L."/>
        </authorList>
    </citation>
    <scope>NUCLEOTIDE SEQUENCE</scope>
    <source>
        <strain evidence="2">IBT 12815</strain>
    </source>
</reference>
<dbReference type="EMBL" id="JAQJAE010000002">
    <property type="protein sequence ID" value="KAJ5608344.1"/>
    <property type="molecule type" value="Genomic_DNA"/>
</dbReference>
<proteinExistence type="predicted"/>
<feature type="domain" description="DUF7580" evidence="1">
    <location>
        <begin position="196"/>
        <end position="261"/>
    </location>
</feature>
<dbReference type="Pfam" id="PF24476">
    <property type="entry name" value="DUF7580"/>
    <property type="match status" value="1"/>
</dbReference>
<organism evidence="2 3">
    <name type="scientific">Penicillium hordei</name>
    <dbReference type="NCBI Taxonomy" id="40994"/>
    <lineage>
        <taxon>Eukaryota</taxon>
        <taxon>Fungi</taxon>
        <taxon>Dikarya</taxon>
        <taxon>Ascomycota</taxon>
        <taxon>Pezizomycotina</taxon>
        <taxon>Eurotiomycetes</taxon>
        <taxon>Eurotiomycetidae</taxon>
        <taxon>Eurotiales</taxon>
        <taxon>Aspergillaceae</taxon>
        <taxon>Penicillium</taxon>
    </lineage>
</organism>
<dbReference type="GeneID" id="81586262"/>
<accession>A0AAD6ECR0</accession>
<gene>
    <name evidence="2" type="ORF">N7537_004963</name>
</gene>
<comment type="caution">
    <text evidence="2">The sequence shown here is derived from an EMBL/GenBank/DDBJ whole genome shotgun (WGS) entry which is preliminary data.</text>
</comment>
<dbReference type="RefSeq" id="XP_056755768.1">
    <property type="nucleotide sequence ID" value="XM_056896020.1"/>
</dbReference>
<evidence type="ECO:0000313" key="2">
    <source>
        <dbReference type="EMBL" id="KAJ5608344.1"/>
    </source>
</evidence>
<protein>
    <recommendedName>
        <fullName evidence="1">DUF7580 domain-containing protein</fullName>
    </recommendedName>
</protein>
<name>A0AAD6ECR0_9EURO</name>
<keyword evidence="3" id="KW-1185">Reference proteome</keyword>
<evidence type="ECO:0000259" key="1">
    <source>
        <dbReference type="Pfam" id="PF24476"/>
    </source>
</evidence>
<dbReference type="AlphaFoldDB" id="A0AAD6ECR0"/>